<name>A0A6A6N9L9_HEVBR</name>
<comment type="subcellular location">
    <subcellularLocation>
        <location evidence="1">Nucleus</location>
        <location evidence="1">Nucleolus</location>
    </subcellularLocation>
</comment>
<proteinExistence type="predicted"/>
<dbReference type="InterPro" id="IPR039771">
    <property type="entry name" value="Csl4"/>
</dbReference>
<keyword evidence="4" id="KW-1185">Reference proteome</keyword>
<dbReference type="GO" id="GO:0006396">
    <property type="term" value="P:RNA processing"/>
    <property type="evidence" value="ECO:0007669"/>
    <property type="project" value="InterPro"/>
</dbReference>
<protein>
    <submittedName>
        <fullName evidence="3">Uncharacterized protein</fullName>
    </submittedName>
</protein>
<evidence type="ECO:0000313" key="4">
    <source>
        <dbReference type="Proteomes" id="UP000467840"/>
    </source>
</evidence>
<accession>A0A6A6N9L9</accession>
<dbReference type="InterPro" id="IPR012340">
    <property type="entry name" value="NA-bd_OB-fold"/>
</dbReference>
<evidence type="ECO:0000256" key="1">
    <source>
        <dbReference type="ARBA" id="ARBA00004604"/>
    </source>
</evidence>
<comment type="caution">
    <text evidence="3">The sequence shown here is derived from an EMBL/GenBank/DDBJ whole genome shotgun (WGS) entry which is preliminary data.</text>
</comment>
<dbReference type="Proteomes" id="UP000467840">
    <property type="component" value="Chromosome 10"/>
</dbReference>
<dbReference type="PANTHER" id="PTHR12686:SF8">
    <property type="entry name" value="EXOSOME COMPLEX COMPONENT CSL4"/>
    <property type="match status" value="1"/>
</dbReference>
<evidence type="ECO:0000313" key="3">
    <source>
        <dbReference type="EMBL" id="KAF2321173.1"/>
    </source>
</evidence>
<dbReference type="EMBL" id="JAAGAX010000003">
    <property type="protein sequence ID" value="KAF2321173.1"/>
    <property type="molecule type" value="Genomic_DNA"/>
</dbReference>
<sequence length="99" mass="11228">MGHFLGREFEAIRLLSTFTKEEKWTELEIMQQEEEMVTPGERPIVEVIRHKAQSAVPEPGSVVIARFAKVMAKMASADIMCVGPKTVQEKFTGIMRYVT</sequence>
<dbReference type="GO" id="GO:0005730">
    <property type="term" value="C:nucleolus"/>
    <property type="evidence" value="ECO:0007669"/>
    <property type="project" value="UniProtKB-SubCell"/>
</dbReference>
<dbReference type="GO" id="GO:0005737">
    <property type="term" value="C:cytoplasm"/>
    <property type="evidence" value="ECO:0007669"/>
    <property type="project" value="TreeGrafter"/>
</dbReference>
<gene>
    <name evidence="3" type="ORF">GH714_034907</name>
</gene>
<dbReference type="GO" id="GO:0000176">
    <property type="term" value="C:nuclear exosome (RNase complex)"/>
    <property type="evidence" value="ECO:0007669"/>
    <property type="project" value="TreeGrafter"/>
</dbReference>
<dbReference type="Gene3D" id="2.40.50.140">
    <property type="entry name" value="Nucleic acid-binding proteins"/>
    <property type="match status" value="1"/>
</dbReference>
<evidence type="ECO:0000256" key="2">
    <source>
        <dbReference type="ARBA" id="ARBA00022835"/>
    </source>
</evidence>
<dbReference type="AlphaFoldDB" id="A0A6A6N9L9"/>
<organism evidence="3 4">
    <name type="scientific">Hevea brasiliensis</name>
    <name type="common">Para rubber tree</name>
    <name type="synonym">Siphonia brasiliensis</name>
    <dbReference type="NCBI Taxonomy" id="3981"/>
    <lineage>
        <taxon>Eukaryota</taxon>
        <taxon>Viridiplantae</taxon>
        <taxon>Streptophyta</taxon>
        <taxon>Embryophyta</taxon>
        <taxon>Tracheophyta</taxon>
        <taxon>Spermatophyta</taxon>
        <taxon>Magnoliopsida</taxon>
        <taxon>eudicotyledons</taxon>
        <taxon>Gunneridae</taxon>
        <taxon>Pentapetalae</taxon>
        <taxon>rosids</taxon>
        <taxon>fabids</taxon>
        <taxon>Malpighiales</taxon>
        <taxon>Euphorbiaceae</taxon>
        <taxon>Crotonoideae</taxon>
        <taxon>Micrandreae</taxon>
        <taxon>Hevea</taxon>
    </lineage>
</organism>
<reference evidence="3 4" key="1">
    <citation type="journal article" date="2020" name="Mol. Plant">
        <title>The Chromosome-Based Rubber Tree Genome Provides New Insights into Spurge Genome Evolution and Rubber Biosynthesis.</title>
        <authorList>
            <person name="Liu J."/>
            <person name="Shi C."/>
            <person name="Shi C.C."/>
            <person name="Li W."/>
            <person name="Zhang Q.J."/>
            <person name="Zhang Y."/>
            <person name="Li K."/>
            <person name="Lu H.F."/>
            <person name="Shi C."/>
            <person name="Zhu S.T."/>
            <person name="Xiao Z.Y."/>
            <person name="Nan H."/>
            <person name="Yue Y."/>
            <person name="Zhu X.G."/>
            <person name="Wu Y."/>
            <person name="Hong X.N."/>
            <person name="Fan G.Y."/>
            <person name="Tong Y."/>
            <person name="Zhang D."/>
            <person name="Mao C.L."/>
            <person name="Liu Y.L."/>
            <person name="Hao S.J."/>
            <person name="Liu W.Q."/>
            <person name="Lv M.Q."/>
            <person name="Zhang H.B."/>
            <person name="Liu Y."/>
            <person name="Hu-Tang G.R."/>
            <person name="Wang J.P."/>
            <person name="Wang J.H."/>
            <person name="Sun Y.H."/>
            <person name="Ni S.B."/>
            <person name="Chen W.B."/>
            <person name="Zhang X.C."/>
            <person name="Jiao Y.N."/>
            <person name="Eichler E.E."/>
            <person name="Li G.H."/>
            <person name="Liu X."/>
            <person name="Gao L.Z."/>
        </authorList>
    </citation>
    <scope>NUCLEOTIDE SEQUENCE [LARGE SCALE GENOMIC DNA]</scope>
    <source>
        <strain evidence="4">cv. GT1</strain>
        <tissue evidence="3">Leaf</tissue>
    </source>
</reference>
<keyword evidence="2" id="KW-0271">Exosome</keyword>
<dbReference type="PANTHER" id="PTHR12686">
    <property type="entry name" value="3'-5' EXORIBONUCLEASE CSL4-RELATED"/>
    <property type="match status" value="1"/>
</dbReference>